<dbReference type="Pfam" id="PF09037">
    <property type="entry name" value="Sulphotransf"/>
    <property type="match status" value="1"/>
</dbReference>
<evidence type="ECO:0000313" key="2">
    <source>
        <dbReference type="EMBL" id="CEN56210.1"/>
    </source>
</evidence>
<dbReference type="InterPro" id="IPR024628">
    <property type="entry name" value="Sulfotransferase_Stf0_dom"/>
</dbReference>
<proteinExistence type="predicted"/>
<evidence type="ECO:0000313" key="3">
    <source>
        <dbReference type="Proteomes" id="UP000056322"/>
    </source>
</evidence>
<name>A0A0B7IVG7_9PROT</name>
<feature type="domain" description="Sulphotransferase Stf0" evidence="1">
    <location>
        <begin position="17"/>
        <end position="232"/>
    </location>
</feature>
<sequence length="246" mass="28746">MSPSIDFASVSQPKQRYCIASSPRSGSTLISKMLLTTHLAGDPKEYLNPLLMHAWHRISHQPILLNEYIKQIESRRTTENGAFGIKIHWRHLENLSKTIDSRKINSLINNFDKFIFVRRRDKLAQAISYYKAVTTGVFHSDQEGWLNEYDIPDPPFNGPQILKHLTDITREDASWENYFKYSNKPVYEIYHEDLIECYQMKAKEILNFLEIYPEEIPAIPTKKMNKKLSKNYKEQLLKTIGLNIAL</sequence>
<reference evidence="3" key="1">
    <citation type="submission" date="2014-12" db="EMBL/GenBank/DDBJ databases">
        <authorList>
            <person name="Salcher M.M."/>
        </authorList>
    </citation>
    <scope>NUCLEOTIDE SEQUENCE [LARGE SCALE GENOMIC DNA]</scope>
    <source>
        <strain evidence="3">MMS-10A-171</strain>
    </source>
</reference>
<dbReference type="SUPFAM" id="SSF52540">
    <property type="entry name" value="P-loop containing nucleoside triphosphate hydrolases"/>
    <property type="match status" value="1"/>
</dbReference>
<organism evidence="2 3">
    <name type="scientific">Candidatus Methylopumilus turicensis</name>
    <dbReference type="NCBI Taxonomy" id="1581680"/>
    <lineage>
        <taxon>Bacteria</taxon>
        <taxon>Pseudomonadati</taxon>
        <taxon>Pseudomonadota</taxon>
        <taxon>Betaproteobacteria</taxon>
        <taxon>Nitrosomonadales</taxon>
        <taxon>Methylophilaceae</taxon>
        <taxon>Candidatus Methylopumilus</taxon>
    </lineage>
</organism>
<dbReference type="Proteomes" id="UP000056322">
    <property type="component" value="Chromosome 1"/>
</dbReference>
<keyword evidence="3" id="KW-1185">Reference proteome</keyword>
<gene>
    <name evidence="2" type="ORF">BN1209_1170</name>
</gene>
<dbReference type="InterPro" id="IPR027417">
    <property type="entry name" value="P-loop_NTPase"/>
</dbReference>
<dbReference type="EMBL" id="LN794158">
    <property type="protein sequence ID" value="CEN56210.1"/>
    <property type="molecule type" value="Genomic_DNA"/>
</dbReference>
<protein>
    <recommendedName>
        <fullName evidence="1">Sulphotransferase Stf0 domain-containing protein</fullName>
    </recommendedName>
</protein>
<dbReference type="KEGG" id="mbac:BN1209_1170"/>
<dbReference type="Gene3D" id="3.40.50.300">
    <property type="entry name" value="P-loop containing nucleotide triphosphate hydrolases"/>
    <property type="match status" value="1"/>
</dbReference>
<dbReference type="HOGENOM" id="CLU_098614_0_0_4"/>
<dbReference type="AlphaFoldDB" id="A0A0B7IVG7"/>
<dbReference type="STRING" id="1581680.BN1209_1170"/>
<evidence type="ECO:0000259" key="1">
    <source>
        <dbReference type="Pfam" id="PF09037"/>
    </source>
</evidence>
<accession>A0A0B7IVG7</accession>